<dbReference type="InterPro" id="IPR051708">
    <property type="entry name" value="Plant_Aspart_Prot_A1"/>
</dbReference>
<protein>
    <submittedName>
        <fullName evidence="5">Putative aspartic protease At2g35615</fullName>
    </submittedName>
</protein>
<evidence type="ECO:0000256" key="3">
    <source>
        <dbReference type="SAM" id="Phobius"/>
    </source>
</evidence>
<keyword evidence="3" id="KW-0812">Transmembrane</keyword>
<dbReference type="InterPro" id="IPR021109">
    <property type="entry name" value="Peptidase_aspartic_dom_sf"/>
</dbReference>
<evidence type="ECO:0000256" key="1">
    <source>
        <dbReference type="ARBA" id="ARBA00022670"/>
    </source>
</evidence>
<sequence length="146" mass="15956">SIYNNPKNICLFHFGMASPRLVLYLVVASSLLLVSFPCTPTAAVRTGGFSVALFHRDHSRHSPFFNESRRPWERTRAAVRRSNARAGHLRAVSAQFMAAQLASESNPSTSSFSSKLIPVEQDYLMSFSLGTPPVSILASPDTGSDL</sequence>
<dbReference type="GO" id="GO:0006508">
    <property type="term" value="P:proteolysis"/>
    <property type="evidence" value="ECO:0007669"/>
    <property type="project" value="UniProtKB-KW"/>
</dbReference>
<dbReference type="GO" id="GO:0005576">
    <property type="term" value="C:extracellular region"/>
    <property type="evidence" value="ECO:0007669"/>
    <property type="project" value="TreeGrafter"/>
</dbReference>
<feature type="domain" description="Peptidase A1" evidence="4">
    <location>
        <begin position="123"/>
        <end position="146"/>
    </location>
</feature>
<keyword evidence="3" id="KW-1133">Transmembrane helix</keyword>
<dbReference type="EMBL" id="GDJX01009711">
    <property type="protein sequence ID" value="JAT58225.1"/>
    <property type="molecule type" value="Transcribed_RNA"/>
</dbReference>
<name>A0A1D1YUC3_9ARAE</name>
<reference evidence="5" key="1">
    <citation type="submission" date="2015-07" db="EMBL/GenBank/DDBJ databases">
        <title>Transcriptome Assembly of Anthurium amnicola.</title>
        <authorList>
            <person name="Suzuki J."/>
        </authorList>
    </citation>
    <scope>NUCLEOTIDE SEQUENCE</scope>
</reference>
<dbReference type="PANTHER" id="PTHR47967">
    <property type="entry name" value="OS07G0603500 PROTEIN-RELATED"/>
    <property type="match status" value="1"/>
</dbReference>
<feature type="transmembrane region" description="Helical" evidence="3">
    <location>
        <begin position="21"/>
        <end position="37"/>
    </location>
</feature>
<proteinExistence type="predicted"/>
<keyword evidence="2" id="KW-0378">Hydrolase</keyword>
<keyword evidence="3" id="KW-0472">Membrane</keyword>
<evidence type="ECO:0000256" key="2">
    <source>
        <dbReference type="ARBA" id="ARBA00022801"/>
    </source>
</evidence>
<organism evidence="5">
    <name type="scientific">Anthurium amnicola</name>
    <dbReference type="NCBI Taxonomy" id="1678845"/>
    <lineage>
        <taxon>Eukaryota</taxon>
        <taxon>Viridiplantae</taxon>
        <taxon>Streptophyta</taxon>
        <taxon>Embryophyta</taxon>
        <taxon>Tracheophyta</taxon>
        <taxon>Spermatophyta</taxon>
        <taxon>Magnoliopsida</taxon>
        <taxon>Liliopsida</taxon>
        <taxon>Araceae</taxon>
        <taxon>Pothoideae</taxon>
        <taxon>Potheae</taxon>
        <taxon>Anthurium</taxon>
    </lineage>
</organism>
<gene>
    <name evidence="5" type="primary">At2g35615_4</name>
    <name evidence="5" type="ORF">g.155684</name>
</gene>
<feature type="non-terminal residue" evidence="5">
    <location>
        <position position="1"/>
    </location>
</feature>
<evidence type="ECO:0000259" key="4">
    <source>
        <dbReference type="PROSITE" id="PS51767"/>
    </source>
</evidence>
<dbReference type="GO" id="GO:0008233">
    <property type="term" value="F:peptidase activity"/>
    <property type="evidence" value="ECO:0007669"/>
    <property type="project" value="UniProtKB-KW"/>
</dbReference>
<evidence type="ECO:0000313" key="5">
    <source>
        <dbReference type="EMBL" id="JAT58225.1"/>
    </source>
</evidence>
<dbReference type="PANTHER" id="PTHR47967:SF128">
    <property type="entry name" value="ASPARTIC PROTEINASE CDR1-LIKE"/>
    <property type="match status" value="1"/>
</dbReference>
<feature type="non-terminal residue" evidence="5">
    <location>
        <position position="146"/>
    </location>
</feature>
<dbReference type="SUPFAM" id="SSF50630">
    <property type="entry name" value="Acid proteases"/>
    <property type="match status" value="1"/>
</dbReference>
<accession>A0A1D1YUC3</accession>
<dbReference type="PROSITE" id="PS51767">
    <property type="entry name" value="PEPTIDASE_A1"/>
    <property type="match status" value="1"/>
</dbReference>
<dbReference type="InterPro" id="IPR033121">
    <property type="entry name" value="PEPTIDASE_A1"/>
</dbReference>
<keyword evidence="1 5" id="KW-0645">Protease</keyword>
<dbReference type="AlphaFoldDB" id="A0A1D1YUC3"/>